<name>A0A1C3TAL8_BACMY</name>
<dbReference type="InterPro" id="IPR020216">
    <property type="entry name" value="Uncharacterised_YncE"/>
</dbReference>
<evidence type="ECO:0000313" key="2">
    <source>
        <dbReference type="Proteomes" id="UP000190696"/>
    </source>
</evidence>
<sequence>MKRGITVDILDGYDNLLWKVLKPIDITAFDWQVMGREEAYIIIGNELGPELFSEDNEIMEGSELKKLIKDNIYYLLFVDLKAYPKGKVLGEIETYEEFKKSKCEVVVLVADGDYIQIYAKNQEEIEMIYENALNQGFYVEYITDENDGRTRMSVW</sequence>
<dbReference type="Proteomes" id="UP000190696">
    <property type="component" value="Unassembled WGS sequence"/>
</dbReference>
<gene>
    <name evidence="1" type="ORF">BW900_07570</name>
</gene>
<dbReference type="Pfam" id="PF10903">
    <property type="entry name" value="DUF2691"/>
    <property type="match status" value="1"/>
</dbReference>
<organism evidence="1 2">
    <name type="scientific">Bacillus mycoides</name>
    <dbReference type="NCBI Taxonomy" id="1405"/>
    <lineage>
        <taxon>Bacteria</taxon>
        <taxon>Bacillati</taxon>
        <taxon>Bacillota</taxon>
        <taxon>Bacilli</taxon>
        <taxon>Bacillales</taxon>
        <taxon>Bacillaceae</taxon>
        <taxon>Bacillus</taxon>
        <taxon>Bacillus cereus group</taxon>
    </lineage>
</organism>
<protein>
    <submittedName>
        <fullName evidence="1">Uncharacterized protein</fullName>
    </submittedName>
</protein>
<proteinExistence type="predicted"/>
<evidence type="ECO:0000313" key="1">
    <source>
        <dbReference type="EMBL" id="OOR07496.1"/>
    </source>
</evidence>
<comment type="caution">
    <text evidence="1">The sequence shown here is derived from an EMBL/GenBank/DDBJ whole genome shotgun (WGS) entry which is preliminary data.</text>
</comment>
<dbReference type="EMBL" id="MUAI01000003">
    <property type="protein sequence ID" value="OOR07496.1"/>
    <property type="molecule type" value="Genomic_DNA"/>
</dbReference>
<reference evidence="1 2" key="1">
    <citation type="submission" date="2017-01" db="EMBL/GenBank/DDBJ databases">
        <title>Bacillus cereus isolates.</title>
        <authorList>
            <person name="Beno S.M."/>
        </authorList>
    </citation>
    <scope>NUCLEOTIDE SEQUENCE [LARGE SCALE GENOMIC DNA]</scope>
    <source>
        <strain evidence="1 2">FSL W7-1108</strain>
    </source>
</reference>
<dbReference type="RefSeq" id="WP_002084693.1">
    <property type="nucleotide sequence ID" value="NZ_CAKJWQ010000016.1"/>
</dbReference>
<dbReference type="AlphaFoldDB" id="A0A1C3TAL8"/>
<accession>A0A1C3TAL8</accession>